<dbReference type="Proteomes" id="UP000000466">
    <property type="component" value="Chromosome"/>
</dbReference>
<dbReference type="GO" id="GO:0005886">
    <property type="term" value="C:plasma membrane"/>
    <property type="evidence" value="ECO:0007669"/>
    <property type="project" value="TreeGrafter"/>
</dbReference>
<dbReference type="EMBL" id="CP003746">
    <property type="protein sequence ID" value="AFU97534.1"/>
    <property type="molecule type" value="Genomic_DNA"/>
</dbReference>
<dbReference type="Pfam" id="PF05359">
    <property type="entry name" value="DUF748"/>
    <property type="match status" value="2"/>
</dbReference>
<accession>K4KEP5</accession>
<dbReference type="PANTHER" id="PTHR30441">
    <property type="entry name" value="DUF748 DOMAIN-CONTAINING PROTEIN"/>
    <property type="match status" value="1"/>
</dbReference>
<dbReference type="HOGENOM" id="CLU_005680_0_0_6"/>
<dbReference type="eggNOG" id="COG2885">
    <property type="taxonomic scope" value="Bacteria"/>
</dbReference>
<dbReference type="InterPro" id="IPR008023">
    <property type="entry name" value="DUF748"/>
</dbReference>
<dbReference type="GO" id="GO:0090313">
    <property type="term" value="P:regulation of protein targeting to membrane"/>
    <property type="evidence" value="ECO:0007669"/>
    <property type="project" value="TreeGrafter"/>
</dbReference>
<evidence type="ECO:0000313" key="2">
    <source>
        <dbReference type="EMBL" id="AFU97534.1"/>
    </source>
</evidence>
<name>K4KEP5_SIMAS</name>
<gene>
    <name evidence="2" type="ordered locus">M5M_01535</name>
</gene>
<evidence type="ECO:0000256" key="1">
    <source>
        <dbReference type="SAM" id="Phobius"/>
    </source>
</evidence>
<proteinExistence type="predicted"/>
<keyword evidence="1" id="KW-0472">Membrane</keyword>
<feature type="transmembrane region" description="Helical" evidence="1">
    <location>
        <begin position="12"/>
        <end position="31"/>
    </location>
</feature>
<keyword evidence="3" id="KW-1185">Reference proteome</keyword>
<evidence type="ECO:0008006" key="4">
    <source>
        <dbReference type="Google" id="ProtNLM"/>
    </source>
</evidence>
<dbReference type="KEGG" id="saga:M5M_01535"/>
<dbReference type="PANTHER" id="PTHR30441:SF8">
    <property type="entry name" value="DUF748 DOMAIN-CONTAINING PROTEIN"/>
    <property type="match status" value="1"/>
</dbReference>
<protein>
    <recommendedName>
        <fullName evidence="4">DUF748 domain-containing protein</fullName>
    </recommendedName>
</protein>
<organism evidence="2 3">
    <name type="scientific">Simiduia agarivorans (strain DSM 21679 / JCM 13881 / BCRC 17597 / SA1)</name>
    <dbReference type="NCBI Taxonomy" id="1117647"/>
    <lineage>
        <taxon>Bacteria</taxon>
        <taxon>Pseudomonadati</taxon>
        <taxon>Pseudomonadota</taxon>
        <taxon>Gammaproteobacteria</taxon>
        <taxon>Cellvibrionales</taxon>
        <taxon>Cellvibrionaceae</taxon>
        <taxon>Simiduia</taxon>
    </lineage>
</organism>
<reference evidence="2 3" key="1">
    <citation type="journal article" date="2013" name="Genome Announc.">
        <title>Complete genome sequence of Simiduia agarivorans SA1(T), a marine bacterium able to degrade a variety of polysaccharides.</title>
        <authorList>
            <person name="Lin S.Y."/>
            <person name="Shieh W.Y."/>
            <person name="Chen J.S."/>
            <person name="Tang S.L."/>
        </authorList>
    </citation>
    <scope>NUCLEOTIDE SEQUENCE [LARGE SCALE GENOMIC DNA]</scope>
    <source>
        <strain evidence="3">DSM 21679 / JCM 13881 / BCRC 17597 / SA1</strain>
    </source>
</reference>
<dbReference type="InterPro" id="IPR052894">
    <property type="entry name" value="AsmA-related"/>
</dbReference>
<sequence length="940" mass="102663">MSSRLQTIAKWLVKLTTVYFFGSLALVWPLLNAFLAPAYQSQTNRALHYDLAGFNPLTLSVFVYGAEDRNPDGSVLWRLDSATVNLSLLQTLTTAAITFDAIALTGLQLKPEKTGETRFNFSDIIDFRAAQSSATATPADDAAAGLPRVRINTLSLQAKLLQYTDATRAKPYVNGLRDIAFVLEDFSTLSDDGDGYALRAEGVAGGVIEWRGHISAAGTRTWGEFSIHNMSLMPLWEFAEPQLAFELHRGQFNLNGHYTVNWKDQLHWQLSEGALDVNQLALSARDTGNDSQLGFDRFSVRLQSLGNRLQSAVLEQVTLEKLSLQSWHENQTVGLIQMFALPATQATAAETADPATQPWQWRINQLAVTDAEVQWRVPELDQRVLKLAPINLRVSALNSGEEPADIQLGFLVDNTARLAATGQWQTPRQQLDLKLQMDRLPLAWANPVIDDHLALKVTDGELETQVNLQIEGGELKQIQSEALINQLRTSDARGRALTGFSQLAVNGAKVSLAERELTIEQIAIDSLSGRLTINQDGTTNLNALVRNDTPPETQQTPPDAPAPTWRWQINSVALKDAAIGFTDETPLSPFSAQIQNFTGELTPVSSNADQPIAVNFKGNVDGYAPVTLKGWAKPLLADPAIDLSLKFAAMDLGVFNPYSTTFTGWQIEKGLLTVEMDYGLDQKRIVGNNRVVLDQLELGERINSKRLVDIPLRLALALLTDENGVADLAVPVSGTTDDPDFSVGSIIWAALRNSIMKLVTAPFNLLASLVDSEEDLGFIEFAELSSSITPDAANKLDALKNALDQRPSLRIGIVGDVSAAEMRQLRTQALQAMLTEKGVSPADTDALNNRWASGAATLLSERNLAVPDTPAALQKALLQSQPMPVAALNELSQTRALATKQHFLNQLGLAPDRVFVHSVSIDCSEKARCEGPMAKFEISN</sequence>
<keyword evidence="1" id="KW-0812">Transmembrane</keyword>
<dbReference type="InterPro" id="IPR036737">
    <property type="entry name" value="OmpA-like_sf"/>
</dbReference>
<dbReference type="Gene3D" id="3.30.1330.60">
    <property type="entry name" value="OmpA-like domain"/>
    <property type="match status" value="1"/>
</dbReference>
<evidence type="ECO:0000313" key="3">
    <source>
        <dbReference type="Proteomes" id="UP000000466"/>
    </source>
</evidence>
<keyword evidence="1" id="KW-1133">Transmembrane helix</keyword>
<dbReference type="AlphaFoldDB" id="K4KEP5"/>
<dbReference type="STRING" id="1117647.M5M_01535"/>
<dbReference type="eggNOG" id="COG2911">
    <property type="taxonomic scope" value="Bacteria"/>
</dbReference>